<protein>
    <recommendedName>
        <fullName evidence="2">Peptidase A2 domain-containing protein</fullName>
    </recommendedName>
</protein>
<dbReference type="SUPFAM" id="SSF50630">
    <property type="entry name" value="Acid proteases"/>
    <property type="match status" value="1"/>
</dbReference>
<name>A0A0A6PL69_9GAMM</name>
<dbReference type="EMBL" id="JSZA02000057">
    <property type="protein sequence ID" value="KHD07706.1"/>
    <property type="molecule type" value="Genomic_DNA"/>
</dbReference>
<gene>
    <name evidence="3" type="ORF">PN36_15910</name>
</gene>
<comment type="caution">
    <text evidence="3">The sequence shown here is derived from an EMBL/GenBank/DDBJ whole genome shotgun (WGS) entry which is preliminary data.</text>
</comment>
<dbReference type="InterPro" id="IPR001969">
    <property type="entry name" value="Aspartic_peptidase_AS"/>
</dbReference>
<dbReference type="Gene3D" id="2.40.70.10">
    <property type="entry name" value="Acid Proteases"/>
    <property type="match status" value="1"/>
</dbReference>
<sequence>MKKQYKTPNDWYNSNKSQLRKYKSEWIAFTNEGVIVHDKDLFKITKATDNLPVSQYTIDYIFDSDFVEPVRLLPVRFKNVKRHEWQPKYQVVLKVKTSKSLKMLVDSGADFSLIPKDLGLILGYELAVAETLSQAEGIGGSVNYALRNIEIQLDSYTFTAPVAWMQTEAYQDVLLGREVVFDLFDVEFKQADEKIIFKKR</sequence>
<dbReference type="GO" id="GO:0004190">
    <property type="term" value="F:aspartic-type endopeptidase activity"/>
    <property type="evidence" value="ECO:0007669"/>
    <property type="project" value="InterPro"/>
</dbReference>
<dbReference type="PROSITE" id="PS00141">
    <property type="entry name" value="ASP_PROTEASE"/>
    <property type="match status" value="1"/>
</dbReference>
<organism evidence="3 4">
    <name type="scientific">Candidatus Thiomargarita nelsonii</name>
    <dbReference type="NCBI Taxonomy" id="1003181"/>
    <lineage>
        <taxon>Bacteria</taxon>
        <taxon>Pseudomonadati</taxon>
        <taxon>Pseudomonadota</taxon>
        <taxon>Gammaproteobacteria</taxon>
        <taxon>Thiotrichales</taxon>
        <taxon>Thiotrichaceae</taxon>
        <taxon>Thiomargarita</taxon>
    </lineage>
</organism>
<evidence type="ECO:0000313" key="3">
    <source>
        <dbReference type="EMBL" id="KHD07706.1"/>
    </source>
</evidence>
<dbReference type="Pfam" id="PF13650">
    <property type="entry name" value="Asp_protease_2"/>
    <property type="match status" value="1"/>
</dbReference>
<evidence type="ECO:0000313" key="4">
    <source>
        <dbReference type="Proteomes" id="UP000030428"/>
    </source>
</evidence>
<evidence type="ECO:0000256" key="1">
    <source>
        <dbReference type="ARBA" id="ARBA00022801"/>
    </source>
</evidence>
<keyword evidence="1" id="KW-0378">Hydrolase</keyword>
<feature type="domain" description="Peptidase A2" evidence="2">
    <location>
        <begin position="101"/>
        <end position="143"/>
    </location>
</feature>
<dbReference type="AlphaFoldDB" id="A0A0A6PL69"/>
<dbReference type="InterPro" id="IPR021109">
    <property type="entry name" value="Peptidase_aspartic_dom_sf"/>
</dbReference>
<reference evidence="3 4" key="1">
    <citation type="journal article" date="2016" name="Front. Microbiol.">
        <title>Single-Cell (Meta-)Genomics of a Dimorphic Candidatus Thiomargarita nelsonii Reveals Genomic Plasticity.</title>
        <authorList>
            <person name="Flood B.E."/>
            <person name="Fliss P."/>
            <person name="Jones D.S."/>
            <person name="Dick G.J."/>
            <person name="Jain S."/>
            <person name="Kaster A.K."/>
            <person name="Winkel M."/>
            <person name="Mussmann M."/>
            <person name="Bailey J."/>
        </authorList>
    </citation>
    <scope>NUCLEOTIDE SEQUENCE [LARGE SCALE GENOMIC DNA]</scope>
    <source>
        <strain evidence="3">Hydrate Ridge</strain>
    </source>
</reference>
<evidence type="ECO:0000259" key="2">
    <source>
        <dbReference type="PROSITE" id="PS50175"/>
    </source>
</evidence>
<dbReference type="InterPro" id="IPR001995">
    <property type="entry name" value="Peptidase_A2_cat"/>
</dbReference>
<dbReference type="GO" id="GO:0006508">
    <property type="term" value="P:proteolysis"/>
    <property type="evidence" value="ECO:0007669"/>
    <property type="project" value="InterPro"/>
</dbReference>
<proteinExistence type="predicted"/>
<keyword evidence="4" id="KW-1185">Reference proteome</keyword>
<dbReference type="PROSITE" id="PS50175">
    <property type="entry name" value="ASP_PROT_RETROV"/>
    <property type="match status" value="1"/>
</dbReference>
<dbReference type="Proteomes" id="UP000030428">
    <property type="component" value="Unassembled WGS sequence"/>
</dbReference>
<accession>A0A0A6PL69</accession>